<dbReference type="InterPro" id="IPR027785">
    <property type="entry name" value="UvrD-like_helicase_C"/>
</dbReference>
<dbReference type="Proteomes" id="UP001404104">
    <property type="component" value="Unassembled WGS sequence"/>
</dbReference>
<evidence type="ECO:0000256" key="1">
    <source>
        <dbReference type="ARBA" id="ARBA00034923"/>
    </source>
</evidence>
<dbReference type="SUPFAM" id="SSF52540">
    <property type="entry name" value="P-loop containing nucleoside triphosphate hydrolases"/>
    <property type="match status" value="1"/>
</dbReference>
<protein>
    <recommendedName>
        <fullName evidence="1">DNA 3'-5' helicase II</fullName>
    </recommendedName>
</protein>
<sequence>MTDTIDSGTNQDLELRAVAAEALDAFATIADAAHADLRRRGMTLADLAVVNQATAEATAKQMREMTGQRIDDSQRLRREPAIARLVIADEDDQRETIYISNSGTVTQGKVRLCSYMSPKGRLAPLAIGDYRKIALPGGAQAFEVIDKITFKPSDERGEWDAQPAVKFRDKQAPLTIRSLRDLLREDGYSDAEIDELEAWHNDGASADDGNISEGLRRDALTAMELRVAPILDEFQDRIFRLPIDSQIAVLGPPGTGKTTTLVRRLRQKVDFAYLEEEERERVEDPDDAGLAHADSWLMFTPTELLRLYVKEAFGKEGVPVHDARLRTWDDHRREIGKGALRILSTGRGGGLVLKRDDALLLPETLLDQTSWYEAFDAFQKADFVEQLAAEATRLVEADDAGAAALGQQITAAIARSGDRPLQLLGELAGLHARLQAVAGAQRNQIRGALQEPLRGYARRQPEFLNALVRFTETLDSDEPDDIDDEDDDLDEEQAPTMRGSKLAEDIFVKAMRNRAVAQASGRSVAPTSRSGRLLGWLGERGLELPDLRGVGRQLLVQRAAARLVRAPVDYLRRISLRYRRFRRAMREEGQWYGAARAKSSDVHPAEVDVIILTMLRSSAAMASDRLLTQRLAERRPAILDDIARLRRHQVLVDEATDFSPVQLACMRSLAHPSTGSFFLSGDYNQRLTTTGSRSDQDLLWACPSLQIERIDVSYRQSRELADFARKLALHQGYEVSDRAPDDLVNIGWKPVFGASLDSLDAQAKWLSARIRDIIRLTEGAMPTIAVLMPTLASLEPLAEALSEEIADTNIRAVACPRGMVKGQAGDIRIFEVEHIKGLEFEAVFLMDIDGLRDGTPGLFDRYVYVGATRAATFLGLACHDVALPTELEGVTLGLADSW</sequence>
<name>A0ABU9XSD2_9SPHN</name>
<keyword evidence="4" id="KW-0067">ATP-binding</keyword>
<feature type="domain" description="UvrD-like helicase C-terminal" evidence="3">
    <location>
        <begin position="827"/>
        <end position="874"/>
    </location>
</feature>
<proteinExistence type="predicted"/>
<dbReference type="PANTHER" id="PTHR11070">
    <property type="entry name" value="UVRD / RECB / PCRA DNA HELICASE FAMILY MEMBER"/>
    <property type="match status" value="1"/>
</dbReference>
<evidence type="ECO:0000313" key="5">
    <source>
        <dbReference type="Proteomes" id="UP001404104"/>
    </source>
</evidence>
<dbReference type="Gene3D" id="3.40.50.300">
    <property type="entry name" value="P-loop containing nucleotide triphosphate hydrolases"/>
    <property type="match status" value="2"/>
</dbReference>
<evidence type="ECO:0000259" key="3">
    <source>
        <dbReference type="Pfam" id="PF13538"/>
    </source>
</evidence>
<dbReference type="GO" id="GO:0005524">
    <property type="term" value="F:ATP binding"/>
    <property type="evidence" value="ECO:0007669"/>
    <property type="project" value="UniProtKB-KW"/>
</dbReference>
<comment type="caution">
    <text evidence="4">The sequence shown here is derived from an EMBL/GenBank/DDBJ whole genome shotgun (WGS) entry which is preliminary data.</text>
</comment>
<dbReference type="PANTHER" id="PTHR11070:SF2">
    <property type="entry name" value="ATP-DEPENDENT DNA HELICASE SRS2"/>
    <property type="match status" value="1"/>
</dbReference>
<evidence type="ECO:0000256" key="2">
    <source>
        <dbReference type="SAM" id="MobiDB-lite"/>
    </source>
</evidence>
<feature type="compositionally biased region" description="Acidic residues" evidence="2">
    <location>
        <begin position="475"/>
        <end position="493"/>
    </location>
</feature>
<keyword evidence="5" id="KW-1185">Reference proteome</keyword>
<dbReference type="RefSeq" id="WP_345864535.1">
    <property type="nucleotide sequence ID" value="NZ_JBDIMF010000003.1"/>
</dbReference>
<evidence type="ECO:0000313" key="4">
    <source>
        <dbReference type="EMBL" id="MEN2786741.1"/>
    </source>
</evidence>
<organism evidence="4 5">
    <name type="scientific">Sphingomonas qilianensis</name>
    <dbReference type="NCBI Taxonomy" id="1736690"/>
    <lineage>
        <taxon>Bacteria</taxon>
        <taxon>Pseudomonadati</taxon>
        <taxon>Pseudomonadota</taxon>
        <taxon>Alphaproteobacteria</taxon>
        <taxon>Sphingomonadales</taxon>
        <taxon>Sphingomonadaceae</taxon>
        <taxon>Sphingomonas</taxon>
    </lineage>
</organism>
<dbReference type="InterPro" id="IPR000212">
    <property type="entry name" value="DNA_helicase_UvrD/REP"/>
</dbReference>
<dbReference type="InterPro" id="IPR027417">
    <property type="entry name" value="P-loop_NTPase"/>
</dbReference>
<dbReference type="Pfam" id="PF13538">
    <property type="entry name" value="UvrD_C_2"/>
    <property type="match status" value="1"/>
</dbReference>
<dbReference type="EMBL" id="JBDIMF010000003">
    <property type="protein sequence ID" value="MEN2786741.1"/>
    <property type="molecule type" value="Genomic_DNA"/>
</dbReference>
<reference evidence="4 5" key="1">
    <citation type="submission" date="2024-05" db="EMBL/GenBank/DDBJ databases">
        <authorList>
            <person name="Liu Q."/>
            <person name="Xin Y.-H."/>
        </authorList>
    </citation>
    <scope>NUCLEOTIDE SEQUENCE [LARGE SCALE GENOMIC DNA]</scope>
    <source>
        <strain evidence="4 5">CGMCC 1.15349</strain>
    </source>
</reference>
<feature type="region of interest" description="Disordered" evidence="2">
    <location>
        <begin position="475"/>
        <end position="495"/>
    </location>
</feature>
<keyword evidence="4" id="KW-0547">Nucleotide-binding</keyword>
<gene>
    <name evidence="4" type="ORF">ABC969_09955</name>
</gene>
<accession>A0ABU9XSD2</accession>